<evidence type="ECO:0000256" key="10">
    <source>
        <dbReference type="SAM" id="MobiDB-lite"/>
    </source>
</evidence>
<feature type="region of interest" description="Disordered" evidence="10">
    <location>
        <begin position="221"/>
        <end position="241"/>
    </location>
</feature>
<evidence type="ECO:0000256" key="1">
    <source>
        <dbReference type="ARBA" id="ARBA00000548"/>
    </source>
</evidence>
<dbReference type="EMBL" id="QEAQ01000017">
    <property type="protein sequence ID" value="TPX60190.1"/>
    <property type="molecule type" value="Genomic_DNA"/>
</dbReference>
<keyword evidence="5 9" id="KW-0378">Hydrolase</keyword>
<keyword evidence="7 9" id="KW-0326">Glycosidase</keyword>
<dbReference type="PRINTS" id="PR00110">
    <property type="entry name" value="ALPHAAMYLASE"/>
</dbReference>
<dbReference type="Pfam" id="PF03370">
    <property type="entry name" value="CBM_21"/>
    <property type="match status" value="1"/>
</dbReference>
<evidence type="ECO:0000259" key="12">
    <source>
        <dbReference type="PROSITE" id="PS51159"/>
    </source>
</evidence>
<name>A0A507EAV9_9FUNG</name>
<evidence type="ECO:0000256" key="7">
    <source>
        <dbReference type="ARBA" id="ARBA00023295"/>
    </source>
</evidence>
<feature type="region of interest" description="Disordered" evidence="10">
    <location>
        <begin position="450"/>
        <end position="471"/>
    </location>
</feature>
<dbReference type="Gene3D" id="3.20.20.80">
    <property type="entry name" value="Glycosidases"/>
    <property type="match status" value="1"/>
</dbReference>
<dbReference type="SUPFAM" id="SSF51445">
    <property type="entry name" value="(Trans)glycosidases"/>
    <property type="match status" value="1"/>
</dbReference>
<dbReference type="PANTHER" id="PTHR43447">
    <property type="entry name" value="ALPHA-AMYLASE"/>
    <property type="match status" value="1"/>
</dbReference>
<dbReference type="Proteomes" id="UP000318582">
    <property type="component" value="Unassembled WGS sequence"/>
</dbReference>
<feature type="signal peptide" evidence="11">
    <location>
        <begin position="1"/>
        <end position="25"/>
    </location>
</feature>
<comment type="catalytic activity">
    <reaction evidence="1 9">
        <text>Endohydrolysis of (1-&gt;4)-alpha-D-glucosidic linkages in polysaccharides containing three or more (1-&gt;4)-alpha-linked D-glucose units.</text>
        <dbReference type="EC" id="3.2.1.1"/>
    </reaction>
</comment>
<dbReference type="InterPro" id="IPR006047">
    <property type="entry name" value="GH13_cat_dom"/>
</dbReference>
<keyword evidence="14" id="KW-1185">Reference proteome</keyword>
<dbReference type="GO" id="GO:0005975">
    <property type="term" value="P:carbohydrate metabolic process"/>
    <property type="evidence" value="ECO:0007669"/>
    <property type="project" value="InterPro"/>
</dbReference>
<comment type="cofactor">
    <cofactor evidence="2">
        <name>Ca(2+)</name>
        <dbReference type="ChEBI" id="CHEBI:29108"/>
    </cofactor>
</comment>
<evidence type="ECO:0000256" key="6">
    <source>
        <dbReference type="ARBA" id="ARBA00023277"/>
    </source>
</evidence>
<accession>A0A507EAV9</accession>
<evidence type="ECO:0000256" key="3">
    <source>
        <dbReference type="ARBA" id="ARBA00008061"/>
    </source>
</evidence>
<comment type="caution">
    <text evidence="13">The sequence shown here is derived from an EMBL/GenBank/DDBJ whole genome shotgun (WGS) entry which is preliminary data.</text>
</comment>
<evidence type="ECO:0000256" key="11">
    <source>
        <dbReference type="SAM" id="SignalP"/>
    </source>
</evidence>
<dbReference type="InterPro" id="IPR005036">
    <property type="entry name" value="CBM21_dom"/>
</dbReference>
<dbReference type="SMART" id="SM00642">
    <property type="entry name" value="Aamy"/>
    <property type="match status" value="1"/>
</dbReference>
<organism evidence="13 14">
    <name type="scientific">Powellomyces hirtus</name>
    <dbReference type="NCBI Taxonomy" id="109895"/>
    <lineage>
        <taxon>Eukaryota</taxon>
        <taxon>Fungi</taxon>
        <taxon>Fungi incertae sedis</taxon>
        <taxon>Chytridiomycota</taxon>
        <taxon>Chytridiomycota incertae sedis</taxon>
        <taxon>Chytridiomycetes</taxon>
        <taxon>Spizellomycetales</taxon>
        <taxon>Powellomycetaceae</taxon>
        <taxon>Powellomyces</taxon>
    </lineage>
</organism>
<keyword evidence="11" id="KW-0732">Signal</keyword>
<comment type="similarity">
    <text evidence="3 8">Belongs to the glycosyl hydrolase 13 family.</text>
</comment>
<dbReference type="CDD" id="cd11317">
    <property type="entry name" value="AmyAc_bac_euk_AmyA"/>
    <property type="match status" value="1"/>
</dbReference>
<feature type="chain" id="PRO_5021394656" description="Alpha-amylase" evidence="11">
    <location>
        <begin position="26"/>
        <end position="810"/>
    </location>
</feature>
<feature type="region of interest" description="Disordered" evidence="10">
    <location>
        <begin position="130"/>
        <end position="181"/>
    </location>
</feature>
<feature type="domain" description="CBM21" evidence="12">
    <location>
        <begin position="24"/>
        <end position="127"/>
    </location>
</feature>
<evidence type="ECO:0000256" key="9">
    <source>
        <dbReference type="RuleBase" id="RU361134"/>
    </source>
</evidence>
<dbReference type="InterPro" id="IPR038175">
    <property type="entry name" value="CBM21_dom_sf"/>
</dbReference>
<dbReference type="Gene3D" id="2.60.40.2440">
    <property type="entry name" value="Carbohydrate binding type-21 domain"/>
    <property type="match status" value="1"/>
</dbReference>
<evidence type="ECO:0000313" key="14">
    <source>
        <dbReference type="Proteomes" id="UP000318582"/>
    </source>
</evidence>
<feature type="compositionally biased region" description="Low complexity" evidence="10">
    <location>
        <begin position="134"/>
        <end position="172"/>
    </location>
</feature>
<dbReference type="GO" id="GO:0004556">
    <property type="term" value="F:alpha-amylase activity"/>
    <property type="evidence" value="ECO:0007669"/>
    <property type="project" value="UniProtKB-UniRule"/>
</dbReference>
<dbReference type="STRING" id="109895.A0A507EAV9"/>
<dbReference type="Pfam" id="PF00128">
    <property type="entry name" value="Alpha-amylase"/>
    <property type="match status" value="1"/>
</dbReference>
<dbReference type="InterPro" id="IPR017853">
    <property type="entry name" value="GH"/>
</dbReference>
<reference evidence="13 14" key="1">
    <citation type="journal article" date="2019" name="Sci. Rep.">
        <title>Comparative genomics of chytrid fungi reveal insights into the obligate biotrophic and pathogenic lifestyle of Synchytrium endobioticum.</title>
        <authorList>
            <person name="van de Vossenberg B.T.L.H."/>
            <person name="Warris S."/>
            <person name="Nguyen H.D.T."/>
            <person name="van Gent-Pelzer M.P.E."/>
            <person name="Joly D.L."/>
            <person name="van de Geest H.C."/>
            <person name="Bonants P.J.M."/>
            <person name="Smith D.S."/>
            <person name="Levesque C.A."/>
            <person name="van der Lee T.A.J."/>
        </authorList>
    </citation>
    <scope>NUCLEOTIDE SEQUENCE [LARGE SCALE GENOMIC DNA]</scope>
    <source>
        <strain evidence="13 14">CBS 809.83</strain>
    </source>
</reference>
<dbReference type="InterPro" id="IPR006046">
    <property type="entry name" value="Alpha_amylase"/>
</dbReference>
<protein>
    <recommendedName>
        <fullName evidence="4 9">Alpha-amylase</fullName>
        <ecNumber evidence="4 9">3.2.1.1</ecNumber>
    </recommendedName>
</protein>
<evidence type="ECO:0000256" key="5">
    <source>
        <dbReference type="ARBA" id="ARBA00022801"/>
    </source>
</evidence>
<proteinExistence type="inferred from homology"/>
<dbReference type="GO" id="GO:0043169">
    <property type="term" value="F:cation binding"/>
    <property type="evidence" value="ECO:0007669"/>
    <property type="project" value="InterPro"/>
</dbReference>
<gene>
    <name evidence="13" type="ORF">PhCBS80983_g01951</name>
</gene>
<dbReference type="PROSITE" id="PS51159">
    <property type="entry name" value="CBM21"/>
    <property type="match status" value="1"/>
</dbReference>
<dbReference type="AlphaFoldDB" id="A0A507EAV9"/>
<evidence type="ECO:0000256" key="4">
    <source>
        <dbReference type="ARBA" id="ARBA00012595"/>
    </source>
</evidence>
<evidence type="ECO:0000256" key="2">
    <source>
        <dbReference type="ARBA" id="ARBA00001913"/>
    </source>
</evidence>
<dbReference type="EC" id="3.2.1.1" evidence="4 9"/>
<sequence length="810" mass="89056">MRWPNNILRSFVLFFLVSVALVATAAPVGKSAELIDYKYTGSRLSGNIAIQNLAYTKAVEVVYSVNGKWNDASQKIPGQYAASSEPGWERWTFAGNAPAGVDQMYVKYTVSGKVYYDPGNFKNYPVTVSPGENPTSVSSTRAPPAATTTTTTPRPSVTAPPTTASPQPTTPTNPDIGEFPATLPGPAPWTKPAATPIPTYTGNCWNFRNLDSCAAVGADENDNAPASSENRRFQTPPRGDAAWKPEFQDYSQLTGYADVVYGSTRTNAVVAVRTFTKSSNVTLQYAYSASKDQTPSWTSSQVFNVPSSWKTPLYITVRTATGAQLVLDPLYFLWNNQVLPNRPETENGQKGAIAELFGWPYEDITKECTFLGKAGYMGVKIWPPTEHIMTDQSSEDRVGFRPWWYNYQPVSYRLYSRLGTREQLRDMITACRAAGVRVYADAVANHMSGNGNDIQNHRNDECTSYGPKESTAGSPYYTHGNTFETNKFTNDRPGLEFPAVPFGPSDFHCEKGLNAWTDGRLLSHGWLVGLTDLNSEKPYVRDRTAVYFQDLLSIGFSGFRIDAAKHMGPAPTAQALGALNKRMGGSFPADFITWMEVIQGGERDLLFCGGGPYSWYTNFDNELRRAGISDADIPKVKIWSSDYPKEHPSCGRWILPPSRFVIQNDDHDQQTEGSSSRDMADKGSVLVKEKDVAKHRNFETQLFTRRDGDWKIRAVLSSYSFAANGAAGFPDGLSDCSLYKGPNPSSCMGIGKSPAFDKNACGYSVVQNGAWIPGVYTRVHRDLSIVNAMRGWMGLPSVSAVDVGLDPSCR</sequence>
<evidence type="ECO:0000256" key="8">
    <source>
        <dbReference type="RuleBase" id="RU003615"/>
    </source>
</evidence>
<evidence type="ECO:0000313" key="13">
    <source>
        <dbReference type="EMBL" id="TPX60190.1"/>
    </source>
</evidence>
<keyword evidence="6 9" id="KW-0119">Carbohydrate metabolism</keyword>